<dbReference type="GO" id="GO:0003985">
    <property type="term" value="F:acetyl-CoA C-acetyltransferase activity"/>
    <property type="evidence" value="ECO:0007669"/>
    <property type="project" value="UniProtKB-EC"/>
</dbReference>
<keyword evidence="2" id="KW-0012">Acyltransferase</keyword>
<dbReference type="InterPro" id="IPR016039">
    <property type="entry name" value="Thiolase-like"/>
</dbReference>
<comment type="caution">
    <text evidence="2">The sequence shown here is derived from an EMBL/GenBank/DDBJ whole genome shotgun (WGS) entry which is preliminary data.</text>
</comment>
<evidence type="ECO:0000256" key="1">
    <source>
        <dbReference type="SAM" id="MobiDB-lite"/>
    </source>
</evidence>
<name>X8DKN4_MYCXE</name>
<reference evidence="2" key="1">
    <citation type="submission" date="2014-01" db="EMBL/GenBank/DDBJ databases">
        <authorList>
            <person name="Brown-Elliot B."/>
            <person name="Wallace R."/>
            <person name="Lenaerts A."/>
            <person name="Ordway D."/>
            <person name="DeGroote M.A."/>
            <person name="Parker T."/>
            <person name="Sizemore C."/>
            <person name="Tallon L.J."/>
            <person name="Sadzewicz L.K."/>
            <person name="Sengamalay N."/>
            <person name="Fraser C.M."/>
            <person name="Hine E."/>
            <person name="Shefchek K.A."/>
            <person name="Das S.P."/>
            <person name="Tettelin H."/>
        </authorList>
    </citation>
    <scope>NUCLEOTIDE SEQUENCE [LARGE SCALE GENOMIC DNA]</scope>
    <source>
        <strain evidence="2">4042</strain>
    </source>
</reference>
<gene>
    <name evidence="2" type="ORF">I553_2137</name>
</gene>
<evidence type="ECO:0000313" key="2">
    <source>
        <dbReference type="EMBL" id="EUA68949.1"/>
    </source>
</evidence>
<keyword evidence="2" id="KW-0808">Transferase</keyword>
<dbReference type="Gene3D" id="3.40.47.10">
    <property type="match status" value="1"/>
</dbReference>
<protein>
    <submittedName>
        <fullName evidence="2">Acetyl-CoA acetyltransferase domain protein</fullName>
        <ecNumber evidence="2">2.3.1.9</ecNumber>
    </submittedName>
</protein>
<accession>X8DKN4</accession>
<dbReference type="AlphaFoldDB" id="X8DKN4"/>
<dbReference type="EC" id="2.3.1.9" evidence="2"/>
<organism evidence="2">
    <name type="scientific">Mycobacterium xenopi 4042</name>
    <dbReference type="NCBI Taxonomy" id="1299334"/>
    <lineage>
        <taxon>Bacteria</taxon>
        <taxon>Bacillati</taxon>
        <taxon>Actinomycetota</taxon>
        <taxon>Actinomycetes</taxon>
        <taxon>Mycobacteriales</taxon>
        <taxon>Mycobacteriaceae</taxon>
        <taxon>Mycobacterium</taxon>
    </lineage>
</organism>
<feature type="region of interest" description="Disordered" evidence="1">
    <location>
        <begin position="84"/>
        <end position="115"/>
    </location>
</feature>
<dbReference type="PATRIC" id="fig|1299334.3.peg.1631"/>
<dbReference type="EMBL" id="JAOB01000013">
    <property type="protein sequence ID" value="EUA68949.1"/>
    <property type="molecule type" value="Genomic_DNA"/>
</dbReference>
<proteinExistence type="predicted"/>
<sequence>MISWPYTKLMNSNNMVDQSAAIILASAEAAARLKVPPDRWIFPHAGTDSHDTYALSERLDYHQSRRSGSRVDASLSSPGWRSGILGSSTSTRAFRPRFKSPRPNSAFRSAIRHVR</sequence>